<evidence type="ECO:0000256" key="1">
    <source>
        <dbReference type="SAM" id="SignalP"/>
    </source>
</evidence>
<evidence type="ECO:0000259" key="2">
    <source>
        <dbReference type="Pfam" id="PF00144"/>
    </source>
</evidence>
<dbReference type="Proteomes" id="UP000076830">
    <property type="component" value="Chromosome"/>
</dbReference>
<feature type="chain" id="PRO_5007887445" evidence="1">
    <location>
        <begin position="30"/>
        <end position="435"/>
    </location>
</feature>
<feature type="signal peptide" evidence="1">
    <location>
        <begin position="1"/>
        <end position="29"/>
    </location>
</feature>
<dbReference type="InterPro" id="IPR001466">
    <property type="entry name" value="Beta-lactam-related"/>
</dbReference>
<name>A0A167H9W8_9GAMM</name>
<keyword evidence="4" id="KW-1185">Reference proteome</keyword>
<dbReference type="InterPro" id="IPR012338">
    <property type="entry name" value="Beta-lactam/transpept-like"/>
</dbReference>
<proteinExistence type="predicted"/>
<dbReference type="Gene3D" id="3.40.710.10">
    <property type="entry name" value="DD-peptidase/beta-lactamase superfamily"/>
    <property type="match status" value="1"/>
</dbReference>
<evidence type="ECO:0000313" key="4">
    <source>
        <dbReference type="Proteomes" id="UP000076830"/>
    </source>
</evidence>
<dbReference type="OrthoDB" id="119951at2"/>
<dbReference type="PANTHER" id="PTHR46825:SF9">
    <property type="entry name" value="BETA-LACTAMASE-RELATED DOMAIN-CONTAINING PROTEIN"/>
    <property type="match status" value="1"/>
</dbReference>
<protein>
    <submittedName>
        <fullName evidence="3">Beta-lactamase</fullName>
    </submittedName>
</protein>
<feature type="domain" description="Beta-lactamase-related" evidence="2">
    <location>
        <begin position="44"/>
        <end position="398"/>
    </location>
</feature>
<dbReference type="SUPFAM" id="SSF56601">
    <property type="entry name" value="beta-lactamase/transpeptidase-like"/>
    <property type="match status" value="1"/>
</dbReference>
<dbReference type="EMBL" id="CP015249">
    <property type="protein sequence ID" value="ANB19642.1"/>
    <property type="molecule type" value="Genomic_DNA"/>
</dbReference>
<reference evidence="3 4" key="1">
    <citation type="submission" date="2016-04" db="EMBL/GenBank/DDBJ databases">
        <title>Complete genome sequence of Dokdonella koreensis DS-123T.</title>
        <authorList>
            <person name="Kim J.F."/>
            <person name="Lee H."/>
            <person name="Kwak M.-J."/>
        </authorList>
    </citation>
    <scope>NUCLEOTIDE SEQUENCE [LARGE SCALE GENOMIC DNA]</scope>
    <source>
        <strain evidence="3 4">DS-123</strain>
    </source>
</reference>
<sequence length="435" mass="47379">MSSSTRVLGFILLSLLGGLLAGMPAPARAQWTVTGVDVPDLAAFDQQMQQLMTTRNTPSGAIAVAWQGRLVLARGYSWNPGPDDIVTQPDSLFRIASCSKPITSTLVNRLIQDGHLAPDDTIGQYVDLTPRPGTTADPRLATVTVRNLLEMLGGFGDPATLGYDPVFRDTAVAQGLGIALPVSHADVIRYQSGVALVAAPGTTYHYSNYGYKLLGRVIEAASGQSYERYAQRMLNRIGVWNLRLARARREERAPGEVAYRSGGQGPSVIDATGVLRPWEYGGSINQDTMDAYGGWVASAPELLRWMTNLDAPQAPNAILDQASLDRMFALPQNYPLPYTPGSYYYASGWAVRDYGAQGRTTFHAGSLPSTASYVVRYRNGFEIVILLNRRNENNPDDTSNAMDAAVWAAYGQVTRWPSHDLFAQVLPTILRDGFD</sequence>
<dbReference type="KEGG" id="dko:I596_3654"/>
<dbReference type="Pfam" id="PF00144">
    <property type="entry name" value="Beta-lactamase"/>
    <property type="match status" value="1"/>
</dbReference>
<organism evidence="3 4">
    <name type="scientific">Dokdonella koreensis DS-123</name>
    <dbReference type="NCBI Taxonomy" id="1300342"/>
    <lineage>
        <taxon>Bacteria</taxon>
        <taxon>Pseudomonadati</taxon>
        <taxon>Pseudomonadota</taxon>
        <taxon>Gammaproteobacteria</taxon>
        <taxon>Lysobacterales</taxon>
        <taxon>Rhodanobacteraceae</taxon>
        <taxon>Dokdonella</taxon>
    </lineage>
</organism>
<dbReference type="RefSeq" id="WP_083965684.1">
    <property type="nucleotide sequence ID" value="NZ_CP015249.1"/>
</dbReference>
<dbReference type="AlphaFoldDB" id="A0A167H9W8"/>
<accession>A0A167H9W8</accession>
<dbReference type="PANTHER" id="PTHR46825">
    <property type="entry name" value="D-ALANYL-D-ALANINE-CARBOXYPEPTIDASE/ENDOPEPTIDASE AMPH"/>
    <property type="match status" value="1"/>
</dbReference>
<dbReference type="STRING" id="1300342.I596_3654"/>
<dbReference type="InterPro" id="IPR050491">
    <property type="entry name" value="AmpC-like"/>
</dbReference>
<evidence type="ECO:0000313" key="3">
    <source>
        <dbReference type="EMBL" id="ANB19642.1"/>
    </source>
</evidence>
<gene>
    <name evidence="3" type="ORF">I596_3654</name>
</gene>
<keyword evidence="1" id="KW-0732">Signal</keyword>